<evidence type="ECO:0000313" key="2">
    <source>
        <dbReference type="Proteomes" id="UP001220256"/>
    </source>
</evidence>
<protein>
    <submittedName>
        <fullName evidence="1">Uncharacterized protein</fullName>
    </submittedName>
</protein>
<proteinExistence type="predicted"/>
<organism evidence="1 2">
    <name type="scientific">Penicillium chrysogenum</name>
    <name type="common">Penicillium notatum</name>
    <dbReference type="NCBI Taxonomy" id="5076"/>
    <lineage>
        <taxon>Eukaryota</taxon>
        <taxon>Fungi</taxon>
        <taxon>Dikarya</taxon>
        <taxon>Ascomycota</taxon>
        <taxon>Pezizomycotina</taxon>
        <taxon>Eurotiomycetes</taxon>
        <taxon>Eurotiomycetidae</taxon>
        <taxon>Eurotiales</taxon>
        <taxon>Aspergillaceae</taxon>
        <taxon>Penicillium</taxon>
        <taxon>Penicillium chrysogenum species complex</taxon>
    </lineage>
</organism>
<name>A0ABQ8W072_PENCH</name>
<evidence type="ECO:0000313" key="1">
    <source>
        <dbReference type="EMBL" id="KAJ5253322.1"/>
    </source>
</evidence>
<sequence length="98" mass="10985">MSYPPAISSPRRTFDCPMLPFFWSLLRASPSANAMSVGLRTLTPMVTSNRLGGRWESQLFCGPWVAIPRRVCRITTYIPEDSCIRVVCIIGELGIFFA</sequence>
<gene>
    <name evidence="1" type="ORF">N7505_011985</name>
</gene>
<comment type="caution">
    <text evidence="1">The sequence shown here is derived from an EMBL/GenBank/DDBJ whole genome shotgun (WGS) entry which is preliminary data.</text>
</comment>
<dbReference type="Proteomes" id="UP001220256">
    <property type="component" value="Unassembled WGS sequence"/>
</dbReference>
<reference evidence="1 2" key="1">
    <citation type="journal article" date="2023" name="IMA Fungus">
        <title>Comparative genomic study of the Penicillium genus elucidates a diverse pangenome and 15 lateral gene transfer events.</title>
        <authorList>
            <person name="Petersen C."/>
            <person name="Sorensen T."/>
            <person name="Nielsen M.R."/>
            <person name="Sondergaard T.E."/>
            <person name="Sorensen J.L."/>
            <person name="Fitzpatrick D.A."/>
            <person name="Frisvad J.C."/>
            <person name="Nielsen K.L."/>
        </authorList>
    </citation>
    <scope>NUCLEOTIDE SEQUENCE [LARGE SCALE GENOMIC DNA]</scope>
    <source>
        <strain evidence="1 2">IBT 3361</strain>
    </source>
</reference>
<accession>A0ABQ8W072</accession>
<keyword evidence="2" id="KW-1185">Reference proteome</keyword>
<dbReference type="EMBL" id="JAPVEB010000012">
    <property type="protein sequence ID" value="KAJ5253322.1"/>
    <property type="molecule type" value="Genomic_DNA"/>
</dbReference>